<feature type="transmembrane region" description="Helical" evidence="1">
    <location>
        <begin position="106"/>
        <end position="125"/>
    </location>
</feature>
<keyword evidence="1" id="KW-0472">Membrane</keyword>
<comment type="caution">
    <text evidence="2">The sequence shown here is derived from an EMBL/GenBank/DDBJ whole genome shotgun (WGS) entry which is preliminary data.</text>
</comment>
<evidence type="ECO:0000313" key="3">
    <source>
        <dbReference type="Proteomes" id="UP000015442"/>
    </source>
</evidence>
<dbReference type="AlphaFoldDB" id="T0FHT3"/>
<dbReference type="GeneID" id="23200926"/>
<reference evidence="2 3" key="1">
    <citation type="submission" date="2013-05" db="EMBL/GenBank/DDBJ databases">
        <authorList>
            <person name="Harkins D.M."/>
            <person name="Durkin A.S."/>
            <person name="Brinkac L.M."/>
            <person name="Haft D.H."/>
            <person name="Selengut J.D."/>
            <person name="Sanka R."/>
            <person name="DePew J."/>
            <person name="Purushe J."/>
            <person name="Hartskeerl R.A."/>
            <person name="Ahmed A."/>
            <person name="van der Linden H."/>
            <person name="Goris M.G.A."/>
            <person name="Vinetz J.M."/>
            <person name="Sutton G.G."/>
            <person name="Nierman W.C."/>
            <person name="Fouts D.E."/>
        </authorList>
    </citation>
    <scope>NUCLEOTIDE SEQUENCE [LARGE SCALE GENOMIC DNA]</scope>
    <source>
        <strain evidence="2 3">CZ214</strain>
    </source>
</reference>
<organism evidence="2 3">
    <name type="scientific">Leptospira noguchii serovar Panama str. CZ214</name>
    <dbReference type="NCBI Taxonomy" id="1001595"/>
    <lineage>
        <taxon>Bacteria</taxon>
        <taxon>Pseudomonadati</taxon>
        <taxon>Spirochaetota</taxon>
        <taxon>Spirochaetia</taxon>
        <taxon>Leptospirales</taxon>
        <taxon>Leptospiraceae</taxon>
        <taxon>Leptospira</taxon>
    </lineage>
</organism>
<evidence type="ECO:0000256" key="1">
    <source>
        <dbReference type="SAM" id="Phobius"/>
    </source>
</evidence>
<feature type="transmembrane region" description="Helical" evidence="1">
    <location>
        <begin position="7"/>
        <end position="30"/>
    </location>
</feature>
<feature type="transmembrane region" description="Helical" evidence="1">
    <location>
        <begin position="36"/>
        <end position="54"/>
    </location>
</feature>
<dbReference type="EMBL" id="AKWY02000012">
    <property type="protein sequence ID" value="EQA72903.1"/>
    <property type="molecule type" value="Genomic_DNA"/>
</dbReference>
<evidence type="ECO:0000313" key="2">
    <source>
        <dbReference type="EMBL" id="EQA72903.1"/>
    </source>
</evidence>
<protein>
    <submittedName>
        <fullName evidence="2">Uncharacterized protein</fullName>
    </submittedName>
</protein>
<dbReference type="RefSeq" id="WP_020980398.1">
    <property type="nucleotide sequence ID" value="NZ_AKWY02000012.1"/>
</dbReference>
<keyword evidence="1" id="KW-0812">Transmembrane</keyword>
<keyword evidence="1" id="KW-1133">Transmembrane helix</keyword>
<feature type="transmembrane region" description="Helical" evidence="1">
    <location>
        <begin position="146"/>
        <end position="164"/>
    </location>
</feature>
<accession>T0FHT3</accession>
<feature type="transmembrane region" description="Helical" evidence="1">
    <location>
        <begin position="75"/>
        <end position="100"/>
    </location>
</feature>
<proteinExistence type="predicted"/>
<dbReference type="Proteomes" id="UP000015442">
    <property type="component" value="Unassembled WGS sequence"/>
</dbReference>
<sequence>MLKFKTYQLFIFLAGPFILAMSYPFIAIAITGRFELPTMVSIVYIWLIILYSWFLENLVRMNKLLDENLKLSGKISIVFGIIGLIGISIILPPVMLRFLAGIFERLQIIGIILLLLSSFGNFFIARTIAKNMRTLELSREAIVKEYLGEFLLIWFFPIGIWVIHPRIKKILGLERDIA</sequence>
<name>T0FHT3_9LEPT</name>
<gene>
    <name evidence="2" type="ORF">LEP1GSC059_3324</name>
</gene>